<name>A0A0P1IBZ8_9RHOB</name>
<dbReference type="EMBL" id="CYTW01000003">
    <property type="protein sequence ID" value="CUK04338.1"/>
    <property type="molecule type" value="Genomic_DNA"/>
</dbReference>
<dbReference type="GO" id="GO:0005886">
    <property type="term" value="C:plasma membrane"/>
    <property type="evidence" value="ECO:0007669"/>
    <property type="project" value="UniProtKB-SubCell"/>
</dbReference>
<dbReference type="SUPFAM" id="SSF52540">
    <property type="entry name" value="P-loop containing nucleoside triphosphate hydrolases"/>
    <property type="match status" value="2"/>
</dbReference>
<dbReference type="PANTHER" id="PTHR43297:SF2">
    <property type="entry name" value="DIPEPTIDE TRANSPORT ATP-BINDING PROTEIN DPPD"/>
    <property type="match status" value="1"/>
</dbReference>
<dbReference type="Pfam" id="PF08352">
    <property type="entry name" value="oligo_HPY"/>
    <property type="match status" value="2"/>
</dbReference>
<dbReference type="Pfam" id="PF00005">
    <property type="entry name" value="ABC_tran"/>
    <property type="match status" value="2"/>
</dbReference>
<dbReference type="Gene3D" id="3.40.50.300">
    <property type="entry name" value="P-loop containing nucleotide triphosphate hydrolases"/>
    <property type="match status" value="2"/>
</dbReference>
<dbReference type="InterPro" id="IPR003593">
    <property type="entry name" value="AAA+_ATPase"/>
</dbReference>
<keyword evidence="7" id="KW-0472">Membrane</keyword>
<dbReference type="STRING" id="1715693.PH7735_02769"/>
<dbReference type="FunFam" id="3.40.50.300:FF:000016">
    <property type="entry name" value="Oligopeptide ABC transporter ATP-binding component"/>
    <property type="match status" value="2"/>
</dbReference>
<comment type="subcellular location">
    <subcellularLocation>
        <location evidence="1">Cell inner membrane</location>
        <topology evidence="1">Peripheral membrane protein</topology>
    </subcellularLocation>
</comment>
<dbReference type="InterPro" id="IPR050388">
    <property type="entry name" value="ABC_Ni/Peptide_Import"/>
</dbReference>
<dbReference type="RefSeq" id="WP_058311954.1">
    <property type="nucleotide sequence ID" value="NZ_CYTW01000003.1"/>
</dbReference>
<proteinExistence type="inferred from homology"/>
<dbReference type="PROSITE" id="PS50893">
    <property type="entry name" value="ABC_TRANSPORTER_2"/>
    <property type="match status" value="2"/>
</dbReference>
<comment type="similarity">
    <text evidence="2">Belongs to the ABC transporter superfamily.</text>
</comment>
<dbReference type="SMART" id="SM00382">
    <property type="entry name" value="AAA"/>
    <property type="match status" value="2"/>
</dbReference>
<dbReference type="Proteomes" id="UP000051870">
    <property type="component" value="Unassembled WGS sequence"/>
</dbReference>
<evidence type="ECO:0000313" key="9">
    <source>
        <dbReference type="EMBL" id="CUK04338.1"/>
    </source>
</evidence>
<dbReference type="CDD" id="cd03257">
    <property type="entry name" value="ABC_NikE_OppD_transporters"/>
    <property type="match status" value="2"/>
</dbReference>
<evidence type="ECO:0000259" key="8">
    <source>
        <dbReference type="PROSITE" id="PS50893"/>
    </source>
</evidence>
<evidence type="ECO:0000256" key="1">
    <source>
        <dbReference type="ARBA" id="ARBA00004417"/>
    </source>
</evidence>
<reference evidence="10" key="1">
    <citation type="submission" date="2015-09" db="EMBL/GenBank/DDBJ databases">
        <authorList>
            <person name="Rodrigo-Torres Lidia"/>
            <person name="Arahal R.David."/>
        </authorList>
    </citation>
    <scope>NUCLEOTIDE SEQUENCE [LARGE SCALE GENOMIC DNA]</scope>
    <source>
        <strain evidence="10">CECT 7735</strain>
    </source>
</reference>
<dbReference type="InterPro" id="IPR003439">
    <property type="entry name" value="ABC_transporter-like_ATP-bd"/>
</dbReference>
<dbReference type="InterPro" id="IPR017871">
    <property type="entry name" value="ABC_transporter-like_CS"/>
</dbReference>
<accession>A0A0P1IBZ8</accession>
<evidence type="ECO:0000313" key="10">
    <source>
        <dbReference type="Proteomes" id="UP000051870"/>
    </source>
</evidence>
<keyword evidence="5" id="KW-0547">Nucleotide-binding</keyword>
<dbReference type="InterPro" id="IPR027417">
    <property type="entry name" value="P-loop_NTPase"/>
</dbReference>
<evidence type="ECO:0000256" key="5">
    <source>
        <dbReference type="ARBA" id="ARBA00022741"/>
    </source>
</evidence>
<keyword evidence="6 9" id="KW-0067">ATP-binding</keyword>
<protein>
    <submittedName>
        <fullName evidence="9">Glutathione import ATP-binding protein GsiA</fullName>
        <ecNumber evidence="9">3.6.3.-</ecNumber>
    </submittedName>
</protein>
<keyword evidence="9" id="KW-0378">Hydrolase</keyword>
<dbReference type="NCBIfam" id="NF008453">
    <property type="entry name" value="PRK11308.1"/>
    <property type="match status" value="2"/>
</dbReference>
<evidence type="ECO:0000256" key="3">
    <source>
        <dbReference type="ARBA" id="ARBA00022448"/>
    </source>
</evidence>
<keyword evidence="4" id="KW-1003">Cell membrane</keyword>
<feature type="domain" description="ABC transporter" evidence="8">
    <location>
        <begin position="4"/>
        <end position="253"/>
    </location>
</feature>
<feature type="domain" description="ABC transporter" evidence="8">
    <location>
        <begin position="283"/>
        <end position="521"/>
    </location>
</feature>
<dbReference type="AlphaFoldDB" id="A0A0P1IBZ8"/>
<dbReference type="PROSITE" id="PS00211">
    <property type="entry name" value="ABC_TRANSPORTER_1"/>
    <property type="match status" value="2"/>
</dbReference>
<dbReference type="EC" id="3.6.3.-" evidence="9"/>
<dbReference type="GO" id="GO:0005524">
    <property type="term" value="F:ATP binding"/>
    <property type="evidence" value="ECO:0007669"/>
    <property type="project" value="UniProtKB-KW"/>
</dbReference>
<dbReference type="GO" id="GO:0016887">
    <property type="term" value="F:ATP hydrolysis activity"/>
    <property type="evidence" value="ECO:0007669"/>
    <property type="project" value="InterPro"/>
</dbReference>
<dbReference type="GeneID" id="83881778"/>
<keyword evidence="3" id="KW-0813">Transport</keyword>
<dbReference type="NCBIfam" id="NF007739">
    <property type="entry name" value="PRK10419.1"/>
    <property type="match status" value="2"/>
</dbReference>
<dbReference type="GO" id="GO:0055085">
    <property type="term" value="P:transmembrane transport"/>
    <property type="evidence" value="ECO:0007669"/>
    <property type="project" value="UniProtKB-ARBA"/>
</dbReference>
<evidence type="ECO:0000256" key="2">
    <source>
        <dbReference type="ARBA" id="ARBA00005417"/>
    </source>
</evidence>
<dbReference type="InterPro" id="IPR013563">
    <property type="entry name" value="Oligopep_ABC_C"/>
</dbReference>
<gene>
    <name evidence="9" type="primary">gsiA_4</name>
    <name evidence="9" type="ORF">PH7735_02769</name>
</gene>
<evidence type="ECO:0000256" key="6">
    <source>
        <dbReference type="ARBA" id="ARBA00022840"/>
    </source>
</evidence>
<dbReference type="PANTHER" id="PTHR43297">
    <property type="entry name" value="OLIGOPEPTIDE TRANSPORT ATP-BINDING PROTEIN APPD"/>
    <property type="match status" value="1"/>
</dbReference>
<sequence length="527" mass="57460">MSILEVKDLRVAFRQDGESVQAVKGVSFSVDRGETVALVGESGSGKSVTALSSVSLLPSSAEISGSITYDGQEMVGAEDKLLRKVRGNDISFIFQEPMTSLNPLHTLEKQLEESLALHQGIVGDAARARILELMAKVGIRDAESRLGAYPHQLSGGQRQRIMIAMALANKPDVLIADEPTTALDVTIQAQILELLADLKKTEDMGLLFITHDLGIVKRIADKVCVMKGGEIVEAGPVDQIFGNPQHEYTKTLLSARTVGAPDPVSQDAETITETENLKVWFPIQRGFFRKTVGHVKAVNDATISVRSGETLGIVGESGSGKTTLALAIMRLIASEGGITFNGQDVRSWSSRELRDLRKDMQIVFQDPFGSLSPRMTCEQIIAEGLGVHGNPDGRSERDLVAEVMEEVGLDPASMDRYPHEFSGGQRQRIAIARAMILRPKLVVLDEPTSALDMTVQVQIVDLLRNLQRKYGLAYLFISHDLHVVRAMSHKIMVMKAGDVVEQGEAEALFQNPQTDYTRDLLAAAPDL</sequence>
<organism evidence="9 10">
    <name type="scientific">Shimia thalassica</name>
    <dbReference type="NCBI Taxonomy" id="1715693"/>
    <lineage>
        <taxon>Bacteria</taxon>
        <taxon>Pseudomonadati</taxon>
        <taxon>Pseudomonadota</taxon>
        <taxon>Alphaproteobacteria</taxon>
        <taxon>Rhodobacterales</taxon>
        <taxon>Roseobacteraceae</taxon>
    </lineage>
</organism>
<dbReference type="GO" id="GO:0015833">
    <property type="term" value="P:peptide transport"/>
    <property type="evidence" value="ECO:0007669"/>
    <property type="project" value="InterPro"/>
</dbReference>
<evidence type="ECO:0000256" key="4">
    <source>
        <dbReference type="ARBA" id="ARBA00022475"/>
    </source>
</evidence>
<keyword evidence="10" id="KW-1185">Reference proteome</keyword>
<evidence type="ECO:0000256" key="7">
    <source>
        <dbReference type="ARBA" id="ARBA00023136"/>
    </source>
</evidence>